<dbReference type="NCBIfam" id="TIGR00229">
    <property type="entry name" value="sensory_box"/>
    <property type="match status" value="1"/>
</dbReference>
<dbReference type="Pfam" id="PF25601">
    <property type="entry name" value="AAA_lid_14"/>
    <property type="match status" value="1"/>
</dbReference>
<dbReference type="InterPro" id="IPR027417">
    <property type="entry name" value="P-loop_NTPase"/>
</dbReference>
<dbReference type="Pfam" id="PF13426">
    <property type="entry name" value="PAS_9"/>
    <property type="match status" value="1"/>
</dbReference>
<dbReference type="SUPFAM" id="SSF46689">
    <property type="entry name" value="Homeodomain-like"/>
    <property type="match status" value="1"/>
</dbReference>
<keyword evidence="4" id="KW-0805">Transcription regulation</keyword>
<dbReference type="PROSITE" id="PS00688">
    <property type="entry name" value="SIGMA54_INTERACT_3"/>
    <property type="match status" value="1"/>
</dbReference>
<organism evidence="11 12">
    <name type="scientific">Siminovitchia fordii</name>
    <dbReference type="NCBI Taxonomy" id="254759"/>
    <lineage>
        <taxon>Bacteria</taxon>
        <taxon>Bacillati</taxon>
        <taxon>Bacillota</taxon>
        <taxon>Bacilli</taxon>
        <taxon>Bacillales</taxon>
        <taxon>Bacillaceae</taxon>
        <taxon>Siminovitchia</taxon>
    </lineage>
</organism>
<evidence type="ECO:0000313" key="12">
    <source>
        <dbReference type="Proteomes" id="UP000680279"/>
    </source>
</evidence>
<dbReference type="SMART" id="SM00091">
    <property type="entry name" value="PAS"/>
    <property type="match status" value="1"/>
</dbReference>
<dbReference type="CDD" id="cd00009">
    <property type="entry name" value="AAA"/>
    <property type="match status" value="1"/>
</dbReference>
<dbReference type="PROSITE" id="PS00675">
    <property type="entry name" value="SIGMA54_INTERACT_1"/>
    <property type="match status" value="1"/>
</dbReference>
<sequence>MTGQSVSFIHNDMQLKELRKLAETAGFPAVLTGDGNEAIEGIITESGYWRALALYGDEAPVSLSSNKNFKVVKELAEIQNSAFFSAEFFLVSETTAGGISIYNKEQLRNIWLQNQLVSTERMNGLLKEEINILQKKVIELEQILNTSYDEIFVTDGDGKVLLVSDACQRMTGIPKERFLGKSIYDLEKKGLVNNSVTINVLKEKRMVSANQIYPNGVQVVATGIPLFDHDGNIYRVITNSRDVTELVKLQNELEVAKSIINERAIGKNNNKGKGPLFTNNDDMLGLIDMAMKVAVTESTILIQGESGVGKGILAKMIHDESLRKTKAFVPVNCGAIPLSLIEAELFGYEAGAFTGAQSKGKAGLVEMADGGTLFLDEVGELPLEVQVKLLHLVQEKTFRRVGGNKLRKVDIRIISATNKELKALMEKGLFREDLYYRLHVVPLNILPLRKRSEDIPFLIQMFLKKFNKKYNRKVIISDESLAELRTYSWPGNVRELENMIEQLVVTAGTDIVYMDCLPDQVKSGNGKPLVVMKGIVPLNDAVESVEKQLLKTAIEKYKTSRKIAAALKVNQTTVIRKLKKYGLSTKGERPLINH</sequence>
<dbReference type="EMBL" id="BOQT01000008">
    <property type="protein sequence ID" value="GIN21382.1"/>
    <property type="molecule type" value="Genomic_DNA"/>
</dbReference>
<dbReference type="NCBIfam" id="TIGR04381">
    <property type="entry name" value="HTH_TypR"/>
    <property type="match status" value="1"/>
</dbReference>
<dbReference type="Gene3D" id="1.10.10.60">
    <property type="entry name" value="Homeodomain-like"/>
    <property type="match status" value="1"/>
</dbReference>
<dbReference type="Pfam" id="PF18024">
    <property type="entry name" value="HTH_50"/>
    <property type="match status" value="1"/>
</dbReference>
<dbReference type="Gene3D" id="3.30.450.20">
    <property type="entry name" value="PAS domain"/>
    <property type="match status" value="1"/>
</dbReference>
<proteinExistence type="predicted"/>
<gene>
    <name evidence="11" type="ORF">J1TS3_25160</name>
</gene>
<evidence type="ECO:0000256" key="2">
    <source>
        <dbReference type="ARBA" id="ARBA00022797"/>
    </source>
</evidence>
<dbReference type="InterPro" id="IPR025662">
    <property type="entry name" value="Sigma_54_int_dom_ATP-bd_1"/>
</dbReference>
<accession>A0ABQ4K6M8</accession>
<dbReference type="PANTHER" id="PTHR32071">
    <property type="entry name" value="TRANSCRIPTIONAL REGULATORY PROTEIN"/>
    <property type="match status" value="1"/>
</dbReference>
<dbReference type="PANTHER" id="PTHR32071:SF57">
    <property type="entry name" value="C4-DICARBOXYLATE TRANSPORT TRANSCRIPTIONAL REGULATORY PROTEIN DCTD"/>
    <property type="match status" value="1"/>
</dbReference>
<dbReference type="InterPro" id="IPR035965">
    <property type="entry name" value="PAS-like_dom_sf"/>
</dbReference>
<dbReference type="InterPro" id="IPR003593">
    <property type="entry name" value="AAA+_ATPase"/>
</dbReference>
<feature type="domain" description="PAC" evidence="10">
    <location>
        <begin position="200"/>
        <end position="255"/>
    </location>
</feature>
<evidence type="ECO:0000256" key="7">
    <source>
        <dbReference type="ARBA" id="ARBA00029500"/>
    </source>
</evidence>
<dbReference type="InterPro" id="IPR030828">
    <property type="entry name" value="HTH_TyrR"/>
</dbReference>
<evidence type="ECO:0000256" key="1">
    <source>
        <dbReference type="ARBA" id="ARBA00022741"/>
    </source>
</evidence>
<keyword evidence="12" id="KW-1185">Reference proteome</keyword>
<evidence type="ECO:0000256" key="4">
    <source>
        <dbReference type="ARBA" id="ARBA00023015"/>
    </source>
</evidence>
<dbReference type="PROSITE" id="PS50112">
    <property type="entry name" value="PAS"/>
    <property type="match status" value="1"/>
</dbReference>
<dbReference type="CDD" id="cd00130">
    <property type="entry name" value="PAS"/>
    <property type="match status" value="1"/>
</dbReference>
<reference evidence="11 12" key="1">
    <citation type="submission" date="2021-03" db="EMBL/GenBank/DDBJ databases">
        <title>Antimicrobial resistance genes in bacteria isolated from Japanese honey, and their potential for conferring macrolide and lincosamide resistance in the American foulbrood pathogen Paenibacillus larvae.</title>
        <authorList>
            <person name="Okamoto M."/>
            <person name="Kumagai M."/>
            <person name="Kanamori H."/>
            <person name="Takamatsu D."/>
        </authorList>
    </citation>
    <scope>NUCLEOTIDE SEQUENCE [LARGE SCALE GENOMIC DNA]</scope>
    <source>
        <strain evidence="11 12">J1TS3</strain>
    </source>
</reference>
<evidence type="ECO:0000256" key="3">
    <source>
        <dbReference type="ARBA" id="ARBA00022840"/>
    </source>
</evidence>
<evidence type="ECO:0000313" key="11">
    <source>
        <dbReference type="EMBL" id="GIN21382.1"/>
    </source>
</evidence>
<keyword evidence="3" id="KW-0067">ATP-binding</keyword>
<name>A0ABQ4K6M8_9BACI</name>
<dbReference type="SMART" id="SM00382">
    <property type="entry name" value="AAA"/>
    <property type="match status" value="1"/>
</dbReference>
<dbReference type="InterPro" id="IPR002078">
    <property type="entry name" value="Sigma_54_int"/>
</dbReference>
<dbReference type="PROSITE" id="PS50045">
    <property type="entry name" value="SIGMA54_INTERACT_4"/>
    <property type="match status" value="1"/>
</dbReference>
<dbReference type="PROSITE" id="PS50113">
    <property type="entry name" value="PAC"/>
    <property type="match status" value="1"/>
</dbReference>
<evidence type="ECO:0000259" key="9">
    <source>
        <dbReference type="PROSITE" id="PS50112"/>
    </source>
</evidence>
<dbReference type="InterPro" id="IPR025944">
    <property type="entry name" value="Sigma_54_int_dom_CS"/>
</dbReference>
<evidence type="ECO:0000256" key="6">
    <source>
        <dbReference type="ARBA" id="ARBA00023163"/>
    </source>
</evidence>
<dbReference type="Pfam" id="PF00158">
    <property type="entry name" value="Sigma54_activat"/>
    <property type="match status" value="1"/>
</dbReference>
<dbReference type="InterPro" id="IPR025943">
    <property type="entry name" value="Sigma_54_int_dom_ATP-bd_2"/>
</dbReference>
<dbReference type="InterPro" id="IPR009057">
    <property type="entry name" value="Homeodomain-like_sf"/>
</dbReference>
<dbReference type="InterPro" id="IPR000014">
    <property type="entry name" value="PAS"/>
</dbReference>
<keyword evidence="1" id="KW-0547">Nucleotide-binding</keyword>
<evidence type="ECO:0000259" key="10">
    <source>
        <dbReference type="PROSITE" id="PS50113"/>
    </source>
</evidence>
<protein>
    <recommendedName>
        <fullName evidence="7">HTH-type transcriptional regulatory protein TyrR</fullName>
    </recommendedName>
</protein>
<dbReference type="RefSeq" id="WP_212963214.1">
    <property type="nucleotide sequence ID" value="NZ_BOQT01000008.1"/>
</dbReference>
<dbReference type="Gene3D" id="1.10.8.60">
    <property type="match status" value="1"/>
</dbReference>
<dbReference type="InterPro" id="IPR058031">
    <property type="entry name" value="AAA_lid_NorR"/>
</dbReference>
<dbReference type="PROSITE" id="PS00676">
    <property type="entry name" value="SIGMA54_INTERACT_2"/>
    <property type="match status" value="1"/>
</dbReference>
<comment type="caution">
    <text evidence="11">The sequence shown here is derived from an EMBL/GenBank/DDBJ whole genome shotgun (WGS) entry which is preliminary data.</text>
</comment>
<dbReference type="Gene3D" id="3.40.50.300">
    <property type="entry name" value="P-loop containing nucleotide triphosphate hydrolases"/>
    <property type="match status" value="1"/>
</dbReference>
<evidence type="ECO:0000256" key="5">
    <source>
        <dbReference type="ARBA" id="ARBA00023125"/>
    </source>
</evidence>
<keyword evidence="2" id="KW-0058">Aromatic hydrocarbons catabolism</keyword>
<dbReference type="SUPFAM" id="SSF55785">
    <property type="entry name" value="PYP-like sensor domain (PAS domain)"/>
    <property type="match status" value="1"/>
</dbReference>
<keyword evidence="6" id="KW-0804">Transcription</keyword>
<feature type="domain" description="PAS" evidence="9">
    <location>
        <begin position="136"/>
        <end position="186"/>
    </location>
</feature>
<dbReference type="Proteomes" id="UP000680279">
    <property type="component" value="Unassembled WGS sequence"/>
</dbReference>
<feature type="domain" description="Sigma-54 factor interaction" evidence="8">
    <location>
        <begin position="276"/>
        <end position="505"/>
    </location>
</feature>
<dbReference type="SUPFAM" id="SSF52540">
    <property type="entry name" value="P-loop containing nucleoside triphosphate hydrolases"/>
    <property type="match status" value="1"/>
</dbReference>
<dbReference type="InterPro" id="IPR000700">
    <property type="entry name" value="PAS-assoc_C"/>
</dbReference>
<keyword evidence="5" id="KW-0238">DNA-binding</keyword>
<evidence type="ECO:0000259" key="8">
    <source>
        <dbReference type="PROSITE" id="PS50045"/>
    </source>
</evidence>